<gene>
    <name evidence="2" type="ORF">FD28_GL001226</name>
</gene>
<proteinExistence type="predicted"/>
<feature type="compositionally biased region" description="Polar residues" evidence="1">
    <location>
        <begin position="48"/>
        <end position="59"/>
    </location>
</feature>
<dbReference type="AlphaFoldDB" id="A0A0R1UJB0"/>
<sequence length="59" mass="6598">MKKKSFFMGTFTAIWHAVHSEDDWLAKRHHQSESLTAADGSRVITSPKKPSNESLGTIV</sequence>
<evidence type="ECO:0000313" key="2">
    <source>
        <dbReference type="EMBL" id="KRL93351.1"/>
    </source>
</evidence>
<keyword evidence="3" id="KW-1185">Reference proteome</keyword>
<dbReference type="Proteomes" id="UP000051580">
    <property type="component" value="Unassembled WGS sequence"/>
</dbReference>
<accession>A0A0R1UJB0</accession>
<dbReference type="PATRIC" id="fig|1423753.3.peg.1274"/>
<evidence type="ECO:0000313" key="3">
    <source>
        <dbReference type="Proteomes" id="UP000051580"/>
    </source>
</evidence>
<reference evidence="2 3" key="1">
    <citation type="journal article" date="2015" name="Genome Announc.">
        <title>Expanding the biotechnology potential of lactobacilli through comparative genomics of 213 strains and associated genera.</title>
        <authorList>
            <person name="Sun Z."/>
            <person name="Harris H.M."/>
            <person name="McCann A."/>
            <person name="Guo C."/>
            <person name="Argimon S."/>
            <person name="Zhang W."/>
            <person name="Yang X."/>
            <person name="Jeffery I.B."/>
            <person name="Cooney J.C."/>
            <person name="Kagawa T.F."/>
            <person name="Liu W."/>
            <person name="Song Y."/>
            <person name="Salvetti E."/>
            <person name="Wrobel A."/>
            <person name="Rasinkangas P."/>
            <person name="Parkhill J."/>
            <person name="Rea M.C."/>
            <person name="O'Sullivan O."/>
            <person name="Ritari J."/>
            <person name="Douillard F.P."/>
            <person name="Paul Ross R."/>
            <person name="Yang R."/>
            <person name="Briner A.E."/>
            <person name="Felis G.E."/>
            <person name="de Vos W.M."/>
            <person name="Barrangou R."/>
            <person name="Klaenhammer T.R."/>
            <person name="Caufield P.W."/>
            <person name="Cui Y."/>
            <person name="Zhang H."/>
            <person name="O'Toole P.W."/>
        </authorList>
    </citation>
    <scope>NUCLEOTIDE SEQUENCE [LARGE SCALE GENOMIC DNA]</scope>
    <source>
        <strain evidence="2 3">DSM 16381</strain>
    </source>
</reference>
<comment type="caution">
    <text evidence="2">The sequence shown here is derived from an EMBL/GenBank/DDBJ whole genome shotgun (WGS) entry which is preliminary data.</text>
</comment>
<protein>
    <submittedName>
        <fullName evidence="2">Uncharacterized protein</fullName>
    </submittedName>
</protein>
<evidence type="ECO:0000256" key="1">
    <source>
        <dbReference type="SAM" id="MobiDB-lite"/>
    </source>
</evidence>
<name>A0A0R1UJB0_9LACO</name>
<feature type="region of interest" description="Disordered" evidence="1">
    <location>
        <begin position="36"/>
        <end position="59"/>
    </location>
</feature>
<organism evidence="2 3">
    <name type="scientific">Levilactobacillus hammesii DSM 16381</name>
    <dbReference type="NCBI Taxonomy" id="1423753"/>
    <lineage>
        <taxon>Bacteria</taxon>
        <taxon>Bacillati</taxon>
        <taxon>Bacillota</taxon>
        <taxon>Bacilli</taxon>
        <taxon>Lactobacillales</taxon>
        <taxon>Lactobacillaceae</taxon>
        <taxon>Levilactobacillus</taxon>
    </lineage>
</organism>
<dbReference type="EMBL" id="AZFS01000064">
    <property type="protein sequence ID" value="KRL93351.1"/>
    <property type="molecule type" value="Genomic_DNA"/>
</dbReference>